<dbReference type="SUPFAM" id="SSF46955">
    <property type="entry name" value="Putative DNA-binding domain"/>
    <property type="match status" value="1"/>
</dbReference>
<dbReference type="PROSITE" id="PS00552">
    <property type="entry name" value="HTH_MERR_1"/>
    <property type="match status" value="1"/>
</dbReference>
<keyword evidence="4" id="KW-1185">Reference proteome</keyword>
<dbReference type="RefSeq" id="WP_101359845.1">
    <property type="nucleotide sequence ID" value="NZ_NKXO01000065.1"/>
</dbReference>
<evidence type="ECO:0000256" key="1">
    <source>
        <dbReference type="ARBA" id="ARBA00023125"/>
    </source>
</evidence>
<name>A0A2N3I2Z9_9BACT</name>
<protein>
    <submittedName>
        <fullName evidence="3">MerR HTH family regulatory protein</fullName>
    </submittedName>
</protein>
<dbReference type="PANTHER" id="PTHR30204">
    <property type="entry name" value="REDOX-CYCLING DRUG-SENSING TRANSCRIPTIONAL ACTIVATOR SOXR"/>
    <property type="match status" value="1"/>
</dbReference>
<dbReference type="SMART" id="SM00422">
    <property type="entry name" value="HTH_MERR"/>
    <property type="match status" value="1"/>
</dbReference>
<dbReference type="Pfam" id="PF13411">
    <property type="entry name" value="MerR_1"/>
    <property type="match status" value="1"/>
</dbReference>
<dbReference type="Proteomes" id="UP000233387">
    <property type="component" value="Unassembled WGS sequence"/>
</dbReference>
<dbReference type="PROSITE" id="PS50937">
    <property type="entry name" value="HTH_MERR_2"/>
    <property type="match status" value="1"/>
</dbReference>
<reference evidence="3 4" key="1">
    <citation type="submission" date="2017-06" db="EMBL/GenBank/DDBJ databases">
        <title>Raineya orbicola gen. nov., sp. nov. a slightly thermophilic bacterium of the phylum Bacteroidetes and the description of Raineyaceae fam. nov.</title>
        <authorList>
            <person name="Albuquerque L."/>
            <person name="Polonia A.R.M."/>
            <person name="Barroso C."/>
            <person name="Froufe H.J.C."/>
            <person name="Lage O."/>
            <person name="Lobo-Da-Cunha A."/>
            <person name="Egas C."/>
            <person name="Da Costa M.S."/>
        </authorList>
    </citation>
    <scope>NUCLEOTIDE SEQUENCE [LARGE SCALE GENOMIC DNA]</scope>
    <source>
        <strain evidence="3 4">SPSPC-11</strain>
    </source>
</reference>
<accession>A0A2N3I2Z9</accession>
<dbReference type="GO" id="GO:0003700">
    <property type="term" value="F:DNA-binding transcription factor activity"/>
    <property type="evidence" value="ECO:0007669"/>
    <property type="project" value="InterPro"/>
</dbReference>
<evidence type="ECO:0000313" key="3">
    <source>
        <dbReference type="EMBL" id="PKQ64700.1"/>
    </source>
</evidence>
<dbReference type="InterPro" id="IPR009061">
    <property type="entry name" value="DNA-bd_dom_put_sf"/>
</dbReference>
<organism evidence="3 4">
    <name type="scientific">Raineya orbicola</name>
    <dbReference type="NCBI Taxonomy" id="2016530"/>
    <lineage>
        <taxon>Bacteria</taxon>
        <taxon>Pseudomonadati</taxon>
        <taxon>Bacteroidota</taxon>
        <taxon>Cytophagia</taxon>
        <taxon>Cytophagales</taxon>
        <taxon>Raineyaceae</taxon>
        <taxon>Raineya</taxon>
    </lineage>
</organism>
<dbReference type="PANTHER" id="PTHR30204:SF15">
    <property type="entry name" value="BLL5018 PROTEIN"/>
    <property type="match status" value="1"/>
</dbReference>
<comment type="caution">
    <text evidence="3">The sequence shown here is derived from an EMBL/GenBank/DDBJ whole genome shotgun (WGS) entry which is preliminary data.</text>
</comment>
<keyword evidence="1" id="KW-0238">DNA-binding</keyword>
<evidence type="ECO:0000259" key="2">
    <source>
        <dbReference type="PROSITE" id="PS50937"/>
    </source>
</evidence>
<evidence type="ECO:0000313" key="4">
    <source>
        <dbReference type="Proteomes" id="UP000233387"/>
    </source>
</evidence>
<dbReference type="EMBL" id="NKXO01000065">
    <property type="protein sequence ID" value="PKQ64700.1"/>
    <property type="molecule type" value="Genomic_DNA"/>
</dbReference>
<dbReference type="Gene3D" id="1.10.1660.10">
    <property type="match status" value="1"/>
</dbReference>
<dbReference type="GO" id="GO:0003677">
    <property type="term" value="F:DNA binding"/>
    <property type="evidence" value="ECO:0007669"/>
    <property type="project" value="UniProtKB-KW"/>
</dbReference>
<dbReference type="InterPro" id="IPR000551">
    <property type="entry name" value="MerR-type_HTH_dom"/>
</dbReference>
<feature type="domain" description="HTH merR-type" evidence="2">
    <location>
        <begin position="20"/>
        <end position="90"/>
    </location>
</feature>
<dbReference type="InterPro" id="IPR047057">
    <property type="entry name" value="MerR_fam"/>
</dbReference>
<sequence length="121" mass="14376">MKDNYEKSTILDLSQEGKLFYTIGEVAEMLQVTPSTIRFWENEFDMLQFSKNSKGDRRFTKENIEDLQLIYQLTKVEGYRLDAAKEIMRNRSKEMREKLKTIAALKRMKEFLTLLKKELPA</sequence>
<proteinExistence type="predicted"/>
<gene>
    <name evidence="3" type="ORF">Rain11_2587</name>
</gene>
<dbReference type="OrthoDB" id="9810140at2"/>
<dbReference type="AlphaFoldDB" id="A0A2N3I2Z9"/>